<proteinExistence type="predicted"/>
<evidence type="ECO:0000313" key="2">
    <source>
        <dbReference type="Proteomes" id="UP000253204"/>
    </source>
</evidence>
<dbReference type="PANTHER" id="PTHR37163:SF1">
    <property type="entry name" value="DUF501 DOMAIN-CONTAINING PROTEIN"/>
    <property type="match status" value="1"/>
</dbReference>
<dbReference type="PANTHER" id="PTHR37163">
    <property type="entry name" value="CONSERVED PROTEIN"/>
    <property type="match status" value="1"/>
</dbReference>
<dbReference type="EMBL" id="QPIJ01000069">
    <property type="protein sequence ID" value="RCV86241.1"/>
    <property type="molecule type" value="Genomic_DNA"/>
</dbReference>
<dbReference type="RefSeq" id="WP_114488398.1">
    <property type="nucleotide sequence ID" value="NZ_CBCSHM010000075.1"/>
</dbReference>
<comment type="caution">
    <text evidence="1">The sequence shown here is derived from an EMBL/GenBank/DDBJ whole genome shotgun (WGS) entry which is preliminary data.</text>
</comment>
<sequence>MVIRTNQAPDARQLAIIAEQLGRAPRGIEAVVASDGNGTPLVLRMAPIIDDKPFPTLYWLCSERLKVEISHIEADGVIKQLEQRLQQEPEFLAAYHQSHRAYVADRWAFMSESQKAEVARLGYTQVLTRRGIGGISNWDQVRCLHTQYAHYLGSNIVGDNVIGQWMDAHYPVTQCLP</sequence>
<accession>A0A368TNQ4</accession>
<evidence type="ECO:0000313" key="1">
    <source>
        <dbReference type="EMBL" id="RCV86241.1"/>
    </source>
</evidence>
<gene>
    <name evidence="1" type="ORF">DU506_18760</name>
</gene>
<dbReference type="InterPro" id="IPR007511">
    <property type="entry name" value="DUF501"/>
</dbReference>
<dbReference type="OrthoDB" id="5293413at2"/>
<keyword evidence="2" id="KW-1185">Reference proteome</keyword>
<organism evidence="1 2">
    <name type="scientific">Vreelandella rituensis</name>
    <dbReference type="NCBI Taxonomy" id="2282306"/>
    <lineage>
        <taxon>Bacteria</taxon>
        <taxon>Pseudomonadati</taxon>
        <taxon>Pseudomonadota</taxon>
        <taxon>Gammaproteobacteria</taxon>
        <taxon>Oceanospirillales</taxon>
        <taxon>Halomonadaceae</taxon>
        <taxon>Vreelandella</taxon>
    </lineage>
</organism>
<dbReference type="Proteomes" id="UP000253204">
    <property type="component" value="Unassembled WGS sequence"/>
</dbReference>
<dbReference type="Pfam" id="PF04417">
    <property type="entry name" value="DUF501"/>
    <property type="match status" value="1"/>
</dbReference>
<dbReference type="AlphaFoldDB" id="A0A368TNQ4"/>
<protein>
    <submittedName>
        <fullName evidence="1">DUF501 domain-containing protein</fullName>
    </submittedName>
</protein>
<reference evidence="1 2" key="1">
    <citation type="submission" date="2018-07" db="EMBL/GenBank/DDBJ databases">
        <title>Halomonas rutogse sp. nov., isolated from Lake TangqianCo on Tibetan Plateau.</title>
        <authorList>
            <person name="Lu H."/>
            <person name="Xing P."/>
            <person name="Wu Q."/>
        </authorList>
    </citation>
    <scope>NUCLEOTIDE SEQUENCE [LARGE SCALE GENOMIC DNA]</scope>
    <source>
        <strain evidence="1 2">TQ8S</strain>
    </source>
</reference>
<name>A0A368TNQ4_9GAMM</name>